<keyword evidence="2" id="KW-0560">Oxidoreductase</keyword>
<dbReference type="InterPro" id="IPR036291">
    <property type="entry name" value="NAD(P)-bd_dom_sf"/>
</dbReference>
<dbReference type="GO" id="GO:0019305">
    <property type="term" value="P:dTDP-rhamnose biosynthetic process"/>
    <property type="evidence" value="ECO:0007669"/>
    <property type="project" value="TreeGrafter"/>
</dbReference>
<dbReference type="OrthoDB" id="4907at2157"/>
<dbReference type="Pfam" id="PF04321">
    <property type="entry name" value="RmlD_sub_bind"/>
    <property type="match status" value="1"/>
</dbReference>
<dbReference type="PANTHER" id="PTHR10491:SF4">
    <property type="entry name" value="METHIONINE ADENOSYLTRANSFERASE 2 SUBUNIT BETA"/>
    <property type="match status" value="1"/>
</dbReference>
<dbReference type="CDD" id="cd05254">
    <property type="entry name" value="dTDP_HR_like_SDR_e"/>
    <property type="match status" value="1"/>
</dbReference>
<accession>A0B7R7</accession>
<dbReference type="RefSeq" id="WP_011696136.1">
    <property type="nucleotide sequence ID" value="NC_008553.1"/>
</dbReference>
<gene>
    <name evidence="2" type="ordered locus">Mthe_0953</name>
</gene>
<dbReference type="InterPro" id="IPR029903">
    <property type="entry name" value="RmlD-like-bd"/>
</dbReference>
<dbReference type="STRING" id="349307.Mthe_0953"/>
<dbReference type="InterPro" id="IPR005913">
    <property type="entry name" value="dTDP_dehydrorham_reduct"/>
</dbReference>
<reference evidence="2 3" key="1">
    <citation type="submission" date="2006-10" db="EMBL/GenBank/DDBJ databases">
        <title>Complete sequence of Methanosaeta thermophila PT.</title>
        <authorList>
            <consortium name="US DOE Joint Genome Institute"/>
            <person name="Copeland A."/>
            <person name="Lucas S."/>
            <person name="Lapidus A."/>
            <person name="Barry K."/>
            <person name="Detter J.C."/>
            <person name="Glavina del Rio T."/>
            <person name="Hammon N."/>
            <person name="Israni S."/>
            <person name="Pitluck S."/>
            <person name="Chain P."/>
            <person name="Malfatti S."/>
            <person name="Shin M."/>
            <person name="Vergez L."/>
            <person name="Schmutz J."/>
            <person name="Larimer F."/>
            <person name="Land M."/>
            <person name="Hauser L."/>
            <person name="Kyrpides N."/>
            <person name="Kim E."/>
            <person name="Smith K.S."/>
            <person name="Ingram-Smith C."/>
            <person name="Richardson P."/>
        </authorList>
    </citation>
    <scope>NUCLEOTIDE SEQUENCE [LARGE SCALE GENOMIC DNA]</scope>
    <source>
        <strain evidence="3">DSM 6194 / JCM 14653 / NBRC 101360 / PT</strain>
    </source>
</reference>
<dbReference type="Proteomes" id="UP000000674">
    <property type="component" value="Chromosome"/>
</dbReference>
<dbReference type="SUPFAM" id="SSF51735">
    <property type="entry name" value="NAD(P)-binding Rossmann-fold domains"/>
    <property type="match status" value="1"/>
</dbReference>
<dbReference type="KEGG" id="mtp:Mthe_0953"/>
<dbReference type="Gene3D" id="3.90.25.10">
    <property type="entry name" value="UDP-galactose 4-epimerase, domain 1"/>
    <property type="match status" value="1"/>
</dbReference>
<keyword evidence="3" id="KW-1185">Reference proteome</keyword>
<feature type="domain" description="RmlD-like substrate binding" evidence="1">
    <location>
        <begin position="1"/>
        <end position="277"/>
    </location>
</feature>
<organism evidence="2 3">
    <name type="scientific">Methanothrix thermoacetophila (strain DSM 6194 / JCM 14653 / NBRC 101360 / PT)</name>
    <name type="common">Methanosaeta thermophila</name>
    <dbReference type="NCBI Taxonomy" id="349307"/>
    <lineage>
        <taxon>Archaea</taxon>
        <taxon>Methanobacteriati</taxon>
        <taxon>Methanobacteriota</taxon>
        <taxon>Stenosarchaea group</taxon>
        <taxon>Methanomicrobia</taxon>
        <taxon>Methanotrichales</taxon>
        <taxon>Methanotrichaceae</taxon>
        <taxon>Methanothrix</taxon>
    </lineage>
</organism>
<dbReference type="PANTHER" id="PTHR10491">
    <property type="entry name" value="DTDP-4-DEHYDRORHAMNOSE REDUCTASE"/>
    <property type="match status" value="1"/>
</dbReference>
<dbReference type="AlphaFoldDB" id="A0B7R7"/>
<dbReference type="GeneID" id="4461787"/>
<dbReference type="GO" id="GO:0005829">
    <property type="term" value="C:cytosol"/>
    <property type="evidence" value="ECO:0007669"/>
    <property type="project" value="TreeGrafter"/>
</dbReference>
<sequence>MRILIFGAEGQLGTELCRVLGHHDLAPFSHIEADVADLGAVLRQTERIRPDVIINSAAYTDVDGCESARDKAVLVNAIGARNAAIAARRAGAKFVHISTDYVFDGKKDGPYVEYDPPNPLNVYGWSKLLGERMVLEQNPDSFILRVAWLYGPAGRNFVKTMLSLARARDELRVVNDQRGTPTFAGDVANQIDLLIETESYGLYHCTSQGECTWYEFAVEIFRLLGMDLRVVPVSTSEFPRPARRPANSVLDNLLLRVQGMDIMPHWRDSLRDHISEVAGRV</sequence>
<evidence type="ECO:0000259" key="1">
    <source>
        <dbReference type="Pfam" id="PF04321"/>
    </source>
</evidence>
<dbReference type="GO" id="GO:0008831">
    <property type="term" value="F:dTDP-4-dehydrorhamnose reductase activity"/>
    <property type="evidence" value="ECO:0007669"/>
    <property type="project" value="UniProtKB-EC"/>
</dbReference>
<evidence type="ECO:0000313" key="3">
    <source>
        <dbReference type="Proteomes" id="UP000000674"/>
    </source>
</evidence>
<dbReference type="EC" id="1.1.1.133" evidence="2"/>
<dbReference type="HOGENOM" id="CLU_045518_1_2_2"/>
<dbReference type="NCBIfam" id="TIGR01214">
    <property type="entry name" value="rmlD"/>
    <property type="match status" value="1"/>
</dbReference>
<proteinExistence type="predicted"/>
<protein>
    <submittedName>
        <fullName evidence="2">dTDP-4-dehydrorhamnose reductase</fullName>
        <ecNumber evidence="2">1.1.1.133</ecNumber>
    </submittedName>
</protein>
<dbReference type="Gene3D" id="3.40.50.720">
    <property type="entry name" value="NAD(P)-binding Rossmann-like Domain"/>
    <property type="match status" value="1"/>
</dbReference>
<evidence type="ECO:0000313" key="2">
    <source>
        <dbReference type="EMBL" id="ABK14741.1"/>
    </source>
</evidence>
<name>A0B7R7_METTP</name>
<dbReference type="EMBL" id="CP000477">
    <property type="protein sequence ID" value="ABK14741.1"/>
    <property type="molecule type" value="Genomic_DNA"/>
</dbReference>